<dbReference type="HOGENOM" id="CLU_064886_0_1_9"/>
<keyword evidence="3" id="KW-1185">Reference proteome</keyword>
<dbReference type="SUPFAM" id="SSF53067">
    <property type="entry name" value="Actin-like ATPase domain"/>
    <property type="match status" value="2"/>
</dbReference>
<reference evidence="2 3" key="1">
    <citation type="submission" date="2013-08" db="EMBL/GenBank/DDBJ databases">
        <authorList>
            <person name="Weinstock G."/>
            <person name="Sodergren E."/>
            <person name="Wylie T."/>
            <person name="Fulton L."/>
            <person name="Fulton R."/>
            <person name="Fronick C."/>
            <person name="O'Laughlin M."/>
            <person name="Godfrey J."/>
            <person name="Miner T."/>
            <person name="Herter B."/>
            <person name="Appelbaum E."/>
            <person name="Cordes M."/>
            <person name="Lek S."/>
            <person name="Wollam A."/>
            <person name="Pepin K.H."/>
            <person name="Palsikar V.B."/>
            <person name="Mitreva M."/>
            <person name="Wilson R.K."/>
        </authorList>
    </citation>
    <scope>NUCLEOTIDE SEQUENCE [LARGE SCALE GENOMIC DNA]</scope>
    <source>
        <strain evidence="2 3">ATCC 700627</strain>
    </source>
</reference>
<dbReference type="GO" id="GO:0002949">
    <property type="term" value="P:tRNA threonylcarbamoyladenosine modification"/>
    <property type="evidence" value="ECO:0007669"/>
    <property type="project" value="InterPro"/>
</dbReference>
<dbReference type="NCBIfam" id="TIGR03725">
    <property type="entry name" value="T6A_YeaZ"/>
    <property type="match status" value="1"/>
</dbReference>
<comment type="caution">
    <text evidence="2">The sequence shown here is derived from an EMBL/GenBank/DDBJ whole genome shotgun (WGS) entry which is preliminary data.</text>
</comment>
<dbReference type="eggNOG" id="COG1214">
    <property type="taxonomic scope" value="Bacteria"/>
</dbReference>
<dbReference type="RefSeq" id="WP_021752643.1">
    <property type="nucleotide sequence ID" value="NZ_KI271814.1"/>
</dbReference>
<evidence type="ECO:0000259" key="1">
    <source>
        <dbReference type="Pfam" id="PF00814"/>
    </source>
</evidence>
<protein>
    <submittedName>
        <fullName evidence="2">Universal bacterial protein YeaZ</fullName>
    </submittedName>
</protein>
<accession>U2QWM4</accession>
<gene>
    <name evidence="2" type="ORF">HMPREF1983_00036</name>
</gene>
<name>U2QWM4_9BACL</name>
<sequence length="225" mass="25291">MVSLVVEASNSFLSVACLKNNKVLAERNISCSNNLSSIILAEIDRCLNMADVTKKDLTEIISSKGPGSYTAIRVVAAVCKTFSYTLKIPIKVISSLKLQALVEYESNKLIVPIIDARRDSVFGAIYKREGDDLVEVLEESYYTLVELNDFILSQDIPTIYVGKDVEKLSEKLLNNTLISINTNDIKAVDILKIYDYLEKSDCFNMTPQYLRKTEAERELKNDKSK</sequence>
<feature type="domain" description="Gcp-like" evidence="1">
    <location>
        <begin position="31"/>
        <end position="148"/>
    </location>
</feature>
<evidence type="ECO:0000313" key="3">
    <source>
        <dbReference type="Proteomes" id="UP000016637"/>
    </source>
</evidence>
<dbReference type="InterPro" id="IPR022496">
    <property type="entry name" value="T6A_TsaB"/>
</dbReference>
<dbReference type="Pfam" id="PF00814">
    <property type="entry name" value="TsaD"/>
    <property type="match status" value="1"/>
</dbReference>
<dbReference type="Gene3D" id="3.30.420.40">
    <property type="match status" value="2"/>
</dbReference>
<dbReference type="PATRIC" id="fig|1321820.3.peg.36"/>
<evidence type="ECO:0000313" key="2">
    <source>
        <dbReference type="EMBL" id="ERK60614.1"/>
    </source>
</evidence>
<dbReference type="Proteomes" id="UP000016637">
    <property type="component" value="Unassembled WGS sequence"/>
</dbReference>
<dbReference type="AlphaFoldDB" id="U2QWM4"/>
<dbReference type="InterPro" id="IPR043129">
    <property type="entry name" value="ATPase_NBD"/>
</dbReference>
<dbReference type="EMBL" id="AWVP01000003">
    <property type="protein sequence ID" value="ERK60614.1"/>
    <property type="molecule type" value="Genomic_DNA"/>
</dbReference>
<dbReference type="InterPro" id="IPR000905">
    <property type="entry name" value="Gcp-like_dom"/>
</dbReference>
<organism evidence="2 3">
    <name type="scientific">Gemella bergeri ATCC 700627</name>
    <dbReference type="NCBI Taxonomy" id="1321820"/>
    <lineage>
        <taxon>Bacteria</taxon>
        <taxon>Bacillati</taxon>
        <taxon>Bacillota</taxon>
        <taxon>Bacilli</taxon>
        <taxon>Bacillales</taxon>
        <taxon>Gemellaceae</taxon>
        <taxon>Gemella</taxon>
    </lineage>
</organism>
<proteinExistence type="predicted"/>